<comment type="caution">
    <text evidence="1">The sequence shown here is derived from an EMBL/GenBank/DDBJ whole genome shotgun (WGS) entry which is preliminary data.</text>
</comment>
<dbReference type="InterPro" id="IPR027396">
    <property type="entry name" value="DsrEFH-like"/>
</dbReference>
<gene>
    <name evidence="1" type="ORF">G5C60_33435</name>
</gene>
<proteinExistence type="predicted"/>
<dbReference type="Proteomes" id="UP000472335">
    <property type="component" value="Unassembled WGS sequence"/>
</dbReference>
<keyword evidence="2" id="KW-1185">Reference proteome</keyword>
<accession>A0A6G4VE12</accession>
<sequence length="134" mass="14727">MSRTPQTDVLLVVMGPPHTGELTTSVFRLLQALLERGASVQVWACGYSTMLSQEALGETKPANLLDRYAQYPTTVVLIRELLEAFPGRLHWFGCRACSEHRGATGHIPEVRMRAPHTFGGHVHAATKTLFMGVA</sequence>
<evidence type="ECO:0008006" key="3">
    <source>
        <dbReference type="Google" id="ProtNLM"/>
    </source>
</evidence>
<dbReference type="EMBL" id="JAAKZY010000138">
    <property type="protein sequence ID" value="NGO12378.1"/>
    <property type="molecule type" value="Genomic_DNA"/>
</dbReference>
<dbReference type="SUPFAM" id="SSF75169">
    <property type="entry name" value="DsrEFH-like"/>
    <property type="match status" value="1"/>
</dbReference>
<dbReference type="AlphaFoldDB" id="A0A6G4VE12"/>
<evidence type="ECO:0000313" key="2">
    <source>
        <dbReference type="Proteomes" id="UP000472335"/>
    </source>
</evidence>
<reference evidence="1 2" key="1">
    <citation type="submission" date="2020-02" db="EMBL/GenBank/DDBJ databases">
        <title>Whole-genome analyses of novel actinobacteria.</title>
        <authorList>
            <person name="Sahin N."/>
            <person name="Gencbay T."/>
        </authorList>
    </citation>
    <scope>NUCLEOTIDE SEQUENCE [LARGE SCALE GENOMIC DNA]</scope>
    <source>
        <strain evidence="1 2">HC44</strain>
    </source>
</reference>
<dbReference type="RefSeq" id="WP_165264771.1">
    <property type="nucleotide sequence ID" value="NZ_JAAKZY010000138.1"/>
</dbReference>
<dbReference type="Gene3D" id="3.40.1260.10">
    <property type="entry name" value="DsrEFH-like"/>
    <property type="match status" value="1"/>
</dbReference>
<name>A0A6G4VE12_9ACTN</name>
<protein>
    <recommendedName>
        <fullName evidence="3">DsrE/DsrF-like family protein</fullName>
    </recommendedName>
</protein>
<organism evidence="1 2">
    <name type="scientific">Streptomyces scabichelini</name>
    <dbReference type="NCBI Taxonomy" id="2711217"/>
    <lineage>
        <taxon>Bacteria</taxon>
        <taxon>Bacillati</taxon>
        <taxon>Actinomycetota</taxon>
        <taxon>Actinomycetes</taxon>
        <taxon>Kitasatosporales</taxon>
        <taxon>Streptomycetaceae</taxon>
        <taxon>Streptomyces</taxon>
    </lineage>
</organism>
<evidence type="ECO:0000313" key="1">
    <source>
        <dbReference type="EMBL" id="NGO12378.1"/>
    </source>
</evidence>